<evidence type="ECO:0000259" key="1">
    <source>
        <dbReference type="Pfam" id="PF25917"/>
    </source>
</evidence>
<accession>A0ABQ5KLG9</accession>
<name>A0ABQ5KLG9_9EUKA</name>
<organism evidence="3 4">
    <name type="scientific">Aduncisulcus paluster</name>
    <dbReference type="NCBI Taxonomy" id="2918883"/>
    <lineage>
        <taxon>Eukaryota</taxon>
        <taxon>Metamonada</taxon>
        <taxon>Carpediemonas-like organisms</taxon>
        <taxon>Aduncisulcus</taxon>
    </lineage>
</organism>
<dbReference type="PANTHER" id="PTHR30158:SF24">
    <property type="entry name" value="HLYD FAMILY SECRETION PROTEIN"/>
    <property type="match status" value="1"/>
</dbReference>
<dbReference type="Pfam" id="PF25944">
    <property type="entry name" value="Beta-barrel_RND"/>
    <property type="match status" value="1"/>
</dbReference>
<feature type="non-terminal residue" evidence="3">
    <location>
        <position position="121"/>
    </location>
</feature>
<keyword evidence="4" id="KW-1185">Reference proteome</keyword>
<evidence type="ECO:0000313" key="4">
    <source>
        <dbReference type="Proteomes" id="UP001057375"/>
    </source>
</evidence>
<sequence length="121" mass="13004">MALSMSYATVTAPISGRIGKALVTEGALVGKNEATHLATIQQLDPIYADINQPVSEYLRFKANMNEGLRSQGKLDVVLSLENVNYTAKGKLLFSDVTVDQATGQVALRCEFSNKDGMLLPG</sequence>
<evidence type="ECO:0000313" key="3">
    <source>
        <dbReference type="EMBL" id="GKT33334.1"/>
    </source>
</evidence>
<dbReference type="PANTHER" id="PTHR30158">
    <property type="entry name" value="ACRA/E-RELATED COMPONENT OF DRUG EFFLUX TRANSPORTER"/>
    <property type="match status" value="1"/>
</dbReference>
<dbReference type="InterPro" id="IPR058625">
    <property type="entry name" value="MdtA-like_BSH"/>
</dbReference>
<dbReference type="Proteomes" id="UP001057375">
    <property type="component" value="Unassembled WGS sequence"/>
</dbReference>
<evidence type="ECO:0000259" key="2">
    <source>
        <dbReference type="Pfam" id="PF25944"/>
    </source>
</evidence>
<gene>
    <name evidence="3" type="ORF">ADUPG1_002457</name>
</gene>
<dbReference type="Gene3D" id="2.40.30.170">
    <property type="match status" value="1"/>
</dbReference>
<protein>
    <submittedName>
        <fullName evidence="3">Efflux RND transporter periplasmic adaptor subunit</fullName>
    </submittedName>
</protein>
<feature type="domain" description="Multidrug resistance protein MdtA-like beta-barrel" evidence="2">
    <location>
        <begin position="45"/>
        <end position="121"/>
    </location>
</feature>
<feature type="domain" description="Multidrug resistance protein MdtA-like barrel-sandwich hybrid" evidence="1">
    <location>
        <begin position="9"/>
        <end position="41"/>
    </location>
</feature>
<reference evidence="3" key="1">
    <citation type="submission" date="2022-03" db="EMBL/GenBank/DDBJ databases">
        <title>Draft genome sequence of Aduncisulcus paluster, a free-living microaerophilic Fornicata.</title>
        <authorList>
            <person name="Yuyama I."/>
            <person name="Kume K."/>
            <person name="Tamura T."/>
            <person name="Inagaki Y."/>
            <person name="Hashimoto T."/>
        </authorList>
    </citation>
    <scope>NUCLEOTIDE SEQUENCE</scope>
    <source>
        <strain evidence="3">NY0171</strain>
    </source>
</reference>
<dbReference type="SUPFAM" id="SSF111369">
    <property type="entry name" value="HlyD-like secretion proteins"/>
    <property type="match status" value="1"/>
</dbReference>
<proteinExistence type="predicted"/>
<dbReference type="Gene3D" id="2.40.50.100">
    <property type="match status" value="1"/>
</dbReference>
<comment type="caution">
    <text evidence="3">The sequence shown here is derived from an EMBL/GenBank/DDBJ whole genome shotgun (WGS) entry which is preliminary data.</text>
</comment>
<dbReference type="InterPro" id="IPR058626">
    <property type="entry name" value="MdtA-like_b-barrel"/>
</dbReference>
<dbReference type="Pfam" id="PF25917">
    <property type="entry name" value="BSH_RND"/>
    <property type="match status" value="1"/>
</dbReference>
<dbReference type="EMBL" id="BQXS01002875">
    <property type="protein sequence ID" value="GKT33334.1"/>
    <property type="molecule type" value="Genomic_DNA"/>
</dbReference>